<dbReference type="InterPro" id="IPR006061">
    <property type="entry name" value="SBP_1_CS"/>
</dbReference>
<dbReference type="Pfam" id="PF13416">
    <property type="entry name" value="SBP_bac_8"/>
    <property type="match status" value="1"/>
</dbReference>
<comment type="caution">
    <text evidence="9">The sequence shown here is derived from an EMBL/GenBank/DDBJ whole genome shotgun (WGS) entry which is preliminary data.</text>
</comment>
<dbReference type="PANTHER" id="PTHR43649:SF28">
    <property type="entry name" value="BINDING PROTEIN COMPONENT OF ABC SUGAR TRANSPORTER-RELATED"/>
    <property type="match status" value="1"/>
</dbReference>
<dbReference type="HOGENOM" id="CLU_031285_12_3_5"/>
<dbReference type="InterPro" id="IPR050490">
    <property type="entry name" value="Bact_solute-bd_prot1"/>
</dbReference>
<dbReference type="GO" id="GO:0042597">
    <property type="term" value="C:periplasmic space"/>
    <property type="evidence" value="ECO:0007669"/>
    <property type="project" value="UniProtKB-SubCell"/>
</dbReference>
<comment type="function">
    <text evidence="7">Part of a binding-protein-dependent transport system for a sugar.</text>
</comment>
<keyword evidence="6" id="KW-0574">Periplasm</keyword>
<protein>
    <recommendedName>
        <fullName evidence="8">Probable sugar-binding periplasmic protein</fullName>
    </recommendedName>
</protein>
<dbReference type="EMBL" id="ACQA01000002">
    <property type="protein sequence ID" value="EEQ93478.1"/>
    <property type="molecule type" value="Genomic_DNA"/>
</dbReference>
<comment type="subcellular location">
    <subcellularLocation>
        <location evidence="1">Periplasm</location>
    </subcellularLocation>
</comment>
<accession>C4WQH4</accession>
<evidence type="ECO:0000313" key="10">
    <source>
        <dbReference type="Proteomes" id="UP000004386"/>
    </source>
</evidence>
<evidence type="ECO:0000256" key="8">
    <source>
        <dbReference type="ARBA" id="ARBA00049753"/>
    </source>
</evidence>
<evidence type="ECO:0000256" key="2">
    <source>
        <dbReference type="ARBA" id="ARBA00008520"/>
    </source>
</evidence>
<keyword evidence="5" id="KW-0732">Signal</keyword>
<evidence type="ECO:0000313" key="9">
    <source>
        <dbReference type="EMBL" id="EEQ93478.1"/>
    </source>
</evidence>
<keyword evidence="4" id="KW-0762">Sugar transport</keyword>
<name>C4WQH4_9HYPH</name>
<comment type="similarity">
    <text evidence="2">Belongs to the bacterial solute-binding protein 1 family.</text>
</comment>
<dbReference type="Proteomes" id="UP000004386">
    <property type="component" value="Unassembled WGS sequence"/>
</dbReference>
<evidence type="ECO:0000256" key="1">
    <source>
        <dbReference type="ARBA" id="ARBA00004418"/>
    </source>
</evidence>
<evidence type="ECO:0000256" key="6">
    <source>
        <dbReference type="ARBA" id="ARBA00022764"/>
    </source>
</evidence>
<dbReference type="PANTHER" id="PTHR43649">
    <property type="entry name" value="ARABINOSE-BINDING PROTEIN-RELATED"/>
    <property type="match status" value="1"/>
</dbReference>
<evidence type="ECO:0000256" key="5">
    <source>
        <dbReference type="ARBA" id="ARBA00022729"/>
    </source>
</evidence>
<dbReference type="GO" id="GO:0055085">
    <property type="term" value="P:transmembrane transport"/>
    <property type="evidence" value="ECO:0007669"/>
    <property type="project" value="InterPro"/>
</dbReference>
<evidence type="ECO:0000256" key="7">
    <source>
        <dbReference type="ARBA" id="ARBA00049629"/>
    </source>
</evidence>
<dbReference type="InterPro" id="IPR006059">
    <property type="entry name" value="SBP"/>
</dbReference>
<proteinExistence type="inferred from homology"/>
<dbReference type="PROSITE" id="PS01037">
    <property type="entry name" value="SBP_BACTERIAL_1"/>
    <property type="match status" value="1"/>
</dbReference>
<dbReference type="Gene3D" id="3.40.190.10">
    <property type="entry name" value="Periplasmic binding protein-like II"/>
    <property type="match status" value="2"/>
</dbReference>
<evidence type="ECO:0000256" key="3">
    <source>
        <dbReference type="ARBA" id="ARBA00022448"/>
    </source>
</evidence>
<dbReference type="SUPFAM" id="SSF53850">
    <property type="entry name" value="Periplasmic binding protein-like II"/>
    <property type="match status" value="1"/>
</dbReference>
<evidence type="ECO:0000256" key="4">
    <source>
        <dbReference type="ARBA" id="ARBA00022597"/>
    </source>
</evidence>
<dbReference type="AlphaFoldDB" id="C4WQH4"/>
<sequence>MALISAEGERSTAEGVGHADLGWRQPAGARYNPVTRGAIVPKRSGVLSPLLRIRAQKTGEGQMVRNTFKLMLLGSTLLASGSAALAEDVTLTVESWRNDDLQIWQEKIIPAFEAKNPGIKINFAPSAPTEFNAALNAKLDAGSGGDLISCRPFDTSLELFNKGKLADLTDLEGMKNFSDVAKSAWTTDDGSKTFCVPMASVIHGFIYNQEAFDKLGLKVPATEAEFFDVLEKIKADGNYIPMAIGTKDMWEAATMGYQNIGPTYWKGEEGRKALIAGTQRLTDPQWVEPFKVLAKWKDYLGDGFEAQTYPDSQNLFTLGRAAIYPAGSWEIGLFNTQAQFKMGAFPPPVKNAGDTCYISDHNDIGLGLNASSKHAEQAKVFLNWVASPEFAEIYANALPGFFSLNSTAVKMSDPLAQEFVSWREKCKPTIRSTYQILSRGTPNLENETWVQSANVINGTVTPEDAAKKLQEGLDSWFKPAK</sequence>
<reference evidence="9 10" key="1">
    <citation type="submission" date="2009-05" db="EMBL/GenBank/DDBJ databases">
        <authorList>
            <person name="Setubal J.C."/>
            <person name="Boyle S."/>
            <person name="Crasta O.R."/>
            <person name="Gillespie J.J."/>
            <person name="Kenyon R.W."/>
            <person name="Lu J."/>
            <person name="Mane S."/>
            <person name="Nagrani S."/>
            <person name="Shallom J.M."/>
            <person name="Shallom S."/>
            <person name="Shukla M."/>
            <person name="Snyder E.E."/>
            <person name="Sobral B.W."/>
            <person name="Wattam A.R."/>
            <person name="Will R."/>
            <person name="Williams K."/>
            <person name="Yoo H."/>
            <person name="Munk C."/>
            <person name="Tapia R."/>
            <person name="Green L."/>
            <person name="Rogers Y."/>
            <person name="Detter J.C."/>
            <person name="Bruce D."/>
            <person name="Brettin T.S."/>
            <person name="Tsolis R."/>
        </authorList>
    </citation>
    <scope>NUCLEOTIDE SEQUENCE [LARGE SCALE GENOMIC DNA]</scope>
    <source>
        <strain evidence="9 10">LMG 3301</strain>
    </source>
</reference>
<organism evidence="9 10">
    <name type="scientific">Brucella intermedia LMG 3301</name>
    <dbReference type="NCBI Taxonomy" id="641118"/>
    <lineage>
        <taxon>Bacteria</taxon>
        <taxon>Pseudomonadati</taxon>
        <taxon>Pseudomonadota</taxon>
        <taxon>Alphaproteobacteria</taxon>
        <taxon>Hyphomicrobiales</taxon>
        <taxon>Brucellaceae</taxon>
        <taxon>Brucella/Ochrobactrum group</taxon>
        <taxon>Brucella</taxon>
    </lineage>
</organism>
<gene>
    <name evidence="9" type="ORF">OINT_2000631</name>
</gene>
<keyword evidence="3" id="KW-0813">Transport</keyword>